<dbReference type="GO" id="GO:0005680">
    <property type="term" value="C:anaphase-promoting complex"/>
    <property type="evidence" value="ECO:0007669"/>
    <property type="project" value="InterPro"/>
</dbReference>
<feature type="compositionally biased region" description="Polar residues" evidence="6">
    <location>
        <begin position="377"/>
        <end position="392"/>
    </location>
</feature>
<dbReference type="InterPro" id="IPR016901">
    <property type="entry name" value="APC10/Doc1"/>
</dbReference>
<feature type="compositionally biased region" description="Low complexity" evidence="6">
    <location>
        <begin position="30"/>
        <end position="47"/>
    </location>
</feature>
<keyword evidence="3" id="KW-0498">Mitosis</keyword>
<dbReference type="Proteomes" id="UP000224006">
    <property type="component" value="Chromosome VI"/>
</dbReference>
<organism evidence="8 9">
    <name type="scientific">Besnoitia besnoiti</name>
    <name type="common">Apicomplexan protozoan</name>
    <dbReference type="NCBI Taxonomy" id="94643"/>
    <lineage>
        <taxon>Eukaryota</taxon>
        <taxon>Sar</taxon>
        <taxon>Alveolata</taxon>
        <taxon>Apicomplexa</taxon>
        <taxon>Conoidasida</taxon>
        <taxon>Coccidia</taxon>
        <taxon>Eucoccidiorida</taxon>
        <taxon>Eimeriorina</taxon>
        <taxon>Sarcocystidae</taxon>
        <taxon>Besnoitia</taxon>
    </lineage>
</organism>
<proteinExistence type="inferred from homology"/>
<dbReference type="SUPFAM" id="SSF49785">
    <property type="entry name" value="Galactose-binding domain-like"/>
    <property type="match status" value="1"/>
</dbReference>
<feature type="region of interest" description="Disordered" evidence="6">
    <location>
        <begin position="62"/>
        <end position="95"/>
    </location>
</feature>
<reference evidence="8 9" key="1">
    <citation type="submission" date="2017-09" db="EMBL/GenBank/DDBJ databases">
        <title>Genome sequencing of Besnoitia besnoiti strain Bb-Ger1.</title>
        <authorList>
            <person name="Schares G."/>
            <person name="Venepally P."/>
            <person name="Lorenzi H.A."/>
        </authorList>
    </citation>
    <scope>NUCLEOTIDE SEQUENCE [LARGE SCALE GENOMIC DNA]</scope>
    <source>
        <strain evidence="8 9">Bb-Ger1</strain>
    </source>
</reference>
<feature type="compositionally biased region" description="Basic and acidic residues" evidence="6">
    <location>
        <begin position="412"/>
        <end position="426"/>
    </location>
</feature>
<feature type="compositionally biased region" description="Low complexity" evidence="6">
    <location>
        <begin position="81"/>
        <end position="93"/>
    </location>
</feature>
<dbReference type="AlphaFoldDB" id="A0A2A9M967"/>
<dbReference type="Gene3D" id="2.60.120.260">
    <property type="entry name" value="Galactose-binding domain-like"/>
    <property type="match status" value="1"/>
</dbReference>
<dbReference type="InterPro" id="IPR004939">
    <property type="entry name" value="APC_su10/DOC_dom"/>
</dbReference>
<dbReference type="Pfam" id="PF03256">
    <property type="entry name" value="ANAPC10"/>
    <property type="match status" value="1"/>
</dbReference>
<evidence type="ECO:0000313" key="9">
    <source>
        <dbReference type="Proteomes" id="UP000224006"/>
    </source>
</evidence>
<feature type="compositionally biased region" description="Basic and acidic residues" evidence="6">
    <location>
        <begin position="393"/>
        <end position="402"/>
    </location>
</feature>
<feature type="compositionally biased region" description="Low complexity" evidence="6">
    <location>
        <begin position="1"/>
        <end position="11"/>
    </location>
</feature>
<dbReference type="GO" id="GO:0070979">
    <property type="term" value="P:protein K11-linked ubiquitination"/>
    <property type="evidence" value="ECO:0007669"/>
    <property type="project" value="TreeGrafter"/>
</dbReference>
<evidence type="ECO:0000256" key="6">
    <source>
        <dbReference type="SAM" id="MobiDB-lite"/>
    </source>
</evidence>
<sequence length="508" mass="54643">MPLDGVGFVADGDGGPRGADSRKELDDDGVLSLGDYSSSSSGCSSGSEEVEDFFFCDGAAAASAPGSPPRSPLARRRRASGSEAPGFSAAEGGESAGTGCGGLSRLASVAAASHARRPRSEPRIWWGGGLRRGLPVAEVLVRYPERLCGVPLPPLEELKSHWRELGALAFWKLSSAKDGSGVAQLRDNNSRTFWQSDGATPHTATLTFNRLMRISRVDLLLNLHADESYTPRLVQIKIGDTPTSLHVAKEAEYEPRSREEGDAWWTLPLRPKDALRAKYAGRLPFESEPSEELRCFYDWLEQIDYVSGFCLQIAVLHTFHEGRDVHIRQIRIYGLDEGDGARPLLLAGGGQAVVATTEGDLFSSEALASGLSAFPSLTPSQQAFPPRSTRSLGSHDPEGTGDRDEEEGAMSDGERTDAGGEDARREPGDVAAYLMHMYRRAQLTRQRDSEAGGAEPEVDARELRGGEAGLQRVESGVSAPFEAGVASEVEAGKRRALVRLARRVPTIS</sequence>
<dbReference type="SMART" id="SM01337">
    <property type="entry name" value="APC10"/>
    <property type="match status" value="1"/>
</dbReference>
<feature type="region of interest" description="Disordered" evidence="6">
    <location>
        <begin position="444"/>
        <end position="471"/>
    </location>
</feature>
<evidence type="ECO:0000313" key="8">
    <source>
        <dbReference type="EMBL" id="PFH34545.1"/>
    </source>
</evidence>
<dbReference type="EMBL" id="NWUJ01000006">
    <property type="protein sequence ID" value="PFH34545.1"/>
    <property type="molecule type" value="Genomic_DNA"/>
</dbReference>
<gene>
    <name evidence="8" type="ORF">BESB_065780</name>
</gene>
<evidence type="ECO:0000256" key="2">
    <source>
        <dbReference type="ARBA" id="ARBA00022618"/>
    </source>
</evidence>
<protein>
    <submittedName>
        <fullName evidence="8">Anaphase-promoting complex subunit APC10</fullName>
    </submittedName>
</protein>
<dbReference type="KEGG" id="bbes:BESB_065780"/>
<evidence type="ECO:0000256" key="4">
    <source>
        <dbReference type="ARBA" id="ARBA00022786"/>
    </source>
</evidence>
<feature type="region of interest" description="Disordered" evidence="6">
    <location>
        <begin position="1"/>
        <end position="48"/>
    </location>
</feature>
<dbReference type="VEuPathDB" id="ToxoDB:BESB_065780"/>
<accession>A0A2A9M967</accession>
<keyword evidence="9" id="KW-1185">Reference proteome</keyword>
<evidence type="ECO:0000256" key="3">
    <source>
        <dbReference type="ARBA" id="ARBA00022776"/>
    </source>
</evidence>
<keyword evidence="5" id="KW-0131">Cell cycle</keyword>
<keyword evidence="4" id="KW-0833">Ubl conjugation pathway</keyword>
<feature type="region of interest" description="Disordered" evidence="6">
    <location>
        <begin position="377"/>
        <end position="426"/>
    </location>
</feature>
<name>A0A2A9M967_BESBE</name>
<evidence type="ECO:0000259" key="7">
    <source>
        <dbReference type="PROSITE" id="PS51284"/>
    </source>
</evidence>
<comment type="caution">
    <text evidence="8">The sequence shown here is derived from an EMBL/GenBank/DDBJ whole genome shotgun (WGS) entry which is preliminary data.</text>
</comment>
<evidence type="ECO:0000256" key="5">
    <source>
        <dbReference type="ARBA" id="ARBA00023306"/>
    </source>
</evidence>
<dbReference type="PROSITE" id="PS51284">
    <property type="entry name" value="DOC"/>
    <property type="match status" value="1"/>
</dbReference>
<dbReference type="GeneID" id="40311504"/>
<keyword evidence="2" id="KW-0132">Cell division</keyword>
<evidence type="ECO:0000256" key="1">
    <source>
        <dbReference type="ARBA" id="ARBA00006762"/>
    </source>
</evidence>
<dbReference type="RefSeq" id="XP_029218554.1">
    <property type="nucleotide sequence ID" value="XM_029364971.1"/>
</dbReference>
<dbReference type="PANTHER" id="PTHR12936">
    <property type="entry name" value="ANAPHASE-PROMOTING COMPLEX 10"/>
    <property type="match status" value="1"/>
</dbReference>
<dbReference type="GO" id="GO:0051301">
    <property type="term" value="P:cell division"/>
    <property type="evidence" value="ECO:0007669"/>
    <property type="project" value="UniProtKB-KW"/>
</dbReference>
<dbReference type="PANTHER" id="PTHR12936:SF0">
    <property type="entry name" value="ANAPHASE-PROMOTING COMPLEX SUBUNIT 10"/>
    <property type="match status" value="1"/>
</dbReference>
<dbReference type="InterPro" id="IPR008979">
    <property type="entry name" value="Galactose-bd-like_sf"/>
</dbReference>
<dbReference type="STRING" id="94643.A0A2A9M967"/>
<dbReference type="CDD" id="cd08366">
    <property type="entry name" value="APC10"/>
    <property type="match status" value="1"/>
</dbReference>
<comment type="similarity">
    <text evidence="1">Belongs to the APC10 family.</text>
</comment>
<dbReference type="GO" id="GO:0031145">
    <property type="term" value="P:anaphase-promoting complex-dependent catabolic process"/>
    <property type="evidence" value="ECO:0007669"/>
    <property type="project" value="InterPro"/>
</dbReference>
<dbReference type="OrthoDB" id="24948at2759"/>
<feature type="domain" description="DOC" evidence="7">
    <location>
        <begin position="141"/>
        <end position="359"/>
    </location>
</feature>